<dbReference type="GeneID" id="80019262"/>
<proteinExistence type="predicted"/>
<evidence type="ECO:0000313" key="2">
    <source>
        <dbReference type="Proteomes" id="UP000247188"/>
    </source>
</evidence>
<dbReference type="Proteomes" id="UP000247188">
    <property type="component" value="Segment"/>
</dbReference>
<dbReference type="RefSeq" id="YP_010754667.1">
    <property type="nucleotide sequence ID" value="NC_073462.1"/>
</dbReference>
<name>A0A2U8UNF9_9CAUD</name>
<dbReference type="EMBL" id="MH155870">
    <property type="protein sequence ID" value="AWN05267.1"/>
    <property type="molecule type" value="Genomic_DNA"/>
</dbReference>
<accession>A0A2U8UNF9</accession>
<evidence type="ECO:0000313" key="1">
    <source>
        <dbReference type="EMBL" id="AWN05267.1"/>
    </source>
</evidence>
<dbReference type="KEGG" id="vg:80019262"/>
<sequence>MKKYMDPDGDIWAGPDDSTLLLRWKGGQYVGVGVSKSHIERQIGELTPVEDD</sequence>
<protein>
    <submittedName>
        <fullName evidence="1">Uncharacterized protein</fullName>
    </submittedName>
</protein>
<reference evidence="2" key="1">
    <citation type="submission" date="2018-04" db="EMBL/GenBank/DDBJ databases">
        <authorList>
            <person name="Go L.Y."/>
            <person name="Mitchell J.A."/>
        </authorList>
    </citation>
    <scope>NUCLEOTIDE SEQUENCE [LARGE SCALE GENOMIC DNA]</scope>
</reference>
<gene>
    <name evidence="1" type="primary">43</name>
    <name evidence="1" type="ORF">SEA_IBANTIK_43</name>
</gene>
<keyword evidence="2" id="KW-1185">Reference proteome</keyword>
<organism evidence="1 2">
    <name type="scientific">Streptomyces phage Ibantik</name>
    <dbReference type="NCBI Taxonomy" id="2182397"/>
    <lineage>
        <taxon>Viruses</taxon>
        <taxon>Duplodnaviria</taxon>
        <taxon>Heunggongvirae</taxon>
        <taxon>Uroviricota</taxon>
        <taxon>Caudoviricetes</taxon>
        <taxon>Ibantikvirus</taxon>
        <taxon>Ibantikvirus ibantik</taxon>
    </lineage>
</organism>